<dbReference type="STRING" id="383372.Rcas_3936"/>
<keyword evidence="1 4" id="KW-0808">Transferase</keyword>
<gene>
    <name evidence="4" type="ordered locus">Rcas_3936</name>
</gene>
<organism evidence="4 5">
    <name type="scientific">Roseiflexus castenholzii (strain DSM 13941 / HLO8)</name>
    <dbReference type="NCBI Taxonomy" id="383372"/>
    <lineage>
        <taxon>Bacteria</taxon>
        <taxon>Bacillati</taxon>
        <taxon>Chloroflexota</taxon>
        <taxon>Chloroflexia</taxon>
        <taxon>Chloroflexales</taxon>
        <taxon>Roseiflexineae</taxon>
        <taxon>Roseiflexaceae</taxon>
        <taxon>Roseiflexus</taxon>
    </lineage>
</organism>
<dbReference type="AlphaFoldDB" id="A7NQX3"/>
<dbReference type="PROSITE" id="PS51186">
    <property type="entry name" value="GNAT"/>
    <property type="match status" value="1"/>
</dbReference>
<keyword evidence="5" id="KW-1185">Reference proteome</keyword>
<dbReference type="EMBL" id="CP000804">
    <property type="protein sequence ID" value="ABU59969.1"/>
    <property type="molecule type" value="Genomic_DNA"/>
</dbReference>
<accession>A7NQX3</accession>
<dbReference type="Pfam" id="PF00583">
    <property type="entry name" value="Acetyltransf_1"/>
    <property type="match status" value="1"/>
</dbReference>
<dbReference type="InterPro" id="IPR000182">
    <property type="entry name" value="GNAT_dom"/>
</dbReference>
<feature type="domain" description="N-acetyltransferase" evidence="3">
    <location>
        <begin position="20"/>
        <end position="182"/>
    </location>
</feature>
<dbReference type="PANTHER" id="PTHR43877">
    <property type="entry name" value="AMINOALKYLPHOSPHONATE N-ACETYLTRANSFERASE-RELATED-RELATED"/>
    <property type="match status" value="1"/>
</dbReference>
<reference evidence="4 5" key="1">
    <citation type="submission" date="2007-08" db="EMBL/GenBank/DDBJ databases">
        <title>Complete sequence of Roseiflexus castenholzii DSM 13941.</title>
        <authorList>
            <consortium name="US DOE Joint Genome Institute"/>
            <person name="Copeland A."/>
            <person name="Lucas S."/>
            <person name="Lapidus A."/>
            <person name="Barry K."/>
            <person name="Glavina del Rio T."/>
            <person name="Dalin E."/>
            <person name="Tice H."/>
            <person name="Pitluck S."/>
            <person name="Thompson L.S."/>
            <person name="Brettin T."/>
            <person name="Bruce D."/>
            <person name="Detter J.C."/>
            <person name="Han C."/>
            <person name="Tapia R."/>
            <person name="Schmutz J."/>
            <person name="Larimer F."/>
            <person name="Land M."/>
            <person name="Hauser L."/>
            <person name="Kyrpides N."/>
            <person name="Mikhailova N."/>
            <person name="Bryant D.A."/>
            <person name="Hanada S."/>
            <person name="Tsukatani Y."/>
            <person name="Richardson P."/>
        </authorList>
    </citation>
    <scope>NUCLEOTIDE SEQUENCE [LARGE SCALE GENOMIC DNA]</scope>
    <source>
        <strain evidence="5">DSM 13941 / HLO8</strain>
    </source>
</reference>
<evidence type="ECO:0000256" key="1">
    <source>
        <dbReference type="ARBA" id="ARBA00022679"/>
    </source>
</evidence>
<dbReference type="InterPro" id="IPR016181">
    <property type="entry name" value="Acyl_CoA_acyltransferase"/>
</dbReference>
<proteinExistence type="predicted"/>
<dbReference type="CDD" id="cd04301">
    <property type="entry name" value="NAT_SF"/>
    <property type="match status" value="1"/>
</dbReference>
<dbReference type="InterPro" id="IPR050832">
    <property type="entry name" value="Bact_Acetyltransf"/>
</dbReference>
<dbReference type="RefSeq" id="WP_012122392.1">
    <property type="nucleotide sequence ID" value="NC_009767.1"/>
</dbReference>
<dbReference type="SUPFAM" id="SSF55729">
    <property type="entry name" value="Acyl-CoA N-acyltransferases (Nat)"/>
    <property type="match status" value="1"/>
</dbReference>
<dbReference type="Proteomes" id="UP000000263">
    <property type="component" value="Chromosome"/>
</dbReference>
<evidence type="ECO:0000313" key="4">
    <source>
        <dbReference type="EMBL" id="ABU59969.1"/>
    </source>
</evidence>
<protein>
    <submittedName>
        <fullName evidence="4">GCN5-related N-acetyltransferase</fullName>
    </submittedName>
</protein>
<evidence type="ECO:0000259" key="3">
    <source>
        <dbReference type="PROSITE" id="PS51186"/>
    </source>
</evidence>
<keyword evidence="2" id="KW-0012">Acyltransferase</keyword>
<dbReference type="PANTHER" id="PTHR43877:SF1">
    <property type="entry name" value="ACETYLTRANSFERASE"/>
    <property type="match status" value="1"/>
</dbReference>
<sequence>MTTAPPQVPFNATLRDGRAVHIRMIEAGDNERLIAFGAALPENDWLHAENDLRSPEVVARLVNARDAEHWRQIVAVAPDGAIVAYASARQLPGRSSHVADIQLIVDKAWRRCGLGSVMAGEIVAHARKLGVDKVFVDMVEEQTAGQAIFTRLGFKLEGRLINHIRDRQGKPHNLVVLAHHVE</sequence>
<evidence type="ECO:0000313" key="5">
    <source>
        <dbReference type="Proteomes" id="UP000000263"/>
    </source>
</evidence>
<dbReference type="HOGENOM" id="CLU_119400_0_0_0"/>
<dbReference type="eggNOG" id="COG1247">
    <property type="taxonomic scope" value="Bacteria"/>
</dbReference>
<evidence type="ECO:0000256" key="2">
    <source>
        <dbReference type="ARBA" id="ARBA00023315"/>
    </source>
</evidence>
<dbReference type="KEGG" id="rca:Rcas_3936"/>
<dbReference type="GO" id="GO:0016747">
    <property type="term" value="F:acyltransferase activity, transferring groups other than amino-acyl groups"/>
    <property type="evidence" value="ECO:0007669"/>
    <property type="project" value="InterPro"/>
</dbReference>
<dbReference type="OrthoDB" id="8221829at2"/>
<dbReference type="Gene3D" id="3.40.630.30">
    <property type="match status" value="1"/>
</dbReference>
<name>A7NQX3_ROSCS</name>